<dbReference type="InterPro" id="IPR001468">
    <property type="entry name" value="Indole-3-GlycerolPSynthase_CS"/>
</dbReference>
<dbReference type="AlphaFoldDB" id="L7UJA4"/>
<dbReference type="PATRIC" id="fig|1278073.3.peg.6790"/>
<dbReference type="GO" id="GO:0004640">
    <property type="term" value="F:phosphoribosylanthranilate isomerase activity"/>
    <property type="evidence" value="ECO:0007669"/>
    <property type="project" value="TreeGrafter"/>
</dbReference>
<keyword evidence="12" id="KW-1185">Reference proteome</keyword>
<proteinExistence type="inferred from homology"/>
<dbReference type="SUPFAM" id="SSF51366">
    <property type="entry name" value="Ribulose-phoshate binding barrel"/>
    <property type="match status" value="1"/>
</dbReference>
<evidence type="ECO:0000256" key="3">
    <source>
        <dbReference type="ARBA" id="ARBA00022605"/>
    </source>
</evidence>
<dbReference type="STRING" id="1278073.MYSTI_06687"/>
<reference evidence="11 12" key="1">
    <citation type="journal article" date="2013" name="Genome Announc.">
        <title>Complete genome sequence of Myxococcus stipitatus strain DSM 14675, a fruiting myxobacterium.</title>
        <authorList>
            <person name="Huntley S."/>
            <person name="Kneip S."/>
            <person name="Treuner-Lange A."/>
            <person name="Sogaard-Andersen L."/>
        </authorList>
    </citation>
    <scope>NUCLEOTIDE SEQUENCE [LARGE SCALE GENOMIC DNA]</scope>
    <source>
        <strain evidence="12">DSM 14675 / JCM 12634 / Mx s8</strain>
    </source>
</reference>
<comment type="similarity">
    <text evidence="8">Belongs to the TrpC family.</text>
</comment>
<dbReference type="Gene3D" id="3.20.20.70">
    <property type="entry name" value="Aldolase class I"/>
    <property type="match status" value="1"/>
</dbReference>
<evidence type="ECO:0000256" key="1">
    <source>
        <dbReference type="ARBA" id="ARBA00001633"/>
    </source>
</evidence>
<keyword evidence="4 8" id="KW-0210">Decarboxylase</keyword>
<organism evidence="11 12">
    <name type="scientific">Myxococcus stipitatus (strain DSM 14675 / JCM 12634 / Mx s8)</name>
    <dbReference type="NCBI Taxonomy" id="1278073"/>
    <lineage>
        <taxon>Bacteria</taxon>
        <taxon>Pseudomonadati</taxon>
        <taxon>Myxococcota</taxon>
        <taxon>Myxococcia</taxon>
        <taxon>Myxococcales</taxon>
        <taxon>Cystobacterineae</taxon>
        <taxon>Myxococcaceae</taxon>
        <taxon>Myxococcus</taxon>
    </lineage>
</organism>
<accession>L7UJA4</accession>
<feature type="region of interest" description="Disordered" evidence="9">
    <location>
        <begin position="1"/>
        <end position="23"/>
    </location>
</feature>
<comment type="pathway">
    <text evidence="2 8">Amino-acid biosynthesis; L-tryptophan biosynthesis; L-tryptophan from chorismate: step 4/5.</text>
</comment>
<sequence>MSGAQRGGTSSPAAPGTLDIIMARKRRELAERPRLAPRPRPEPRDFTGALLRRAAGRPVTVIAEVKRKSPSGGAFPHSDVVAVARAYEAAGASAISVLTDGPDFGGALEDLVAVRAAVSIPVLRKDFLVAAREVEESALWGADAILLIADALEDGELREMLATAHQVKVAALVEAHTEAHAERALAAGARLVGINNRDLATLKTDVGTALRVMPKLRSRSQVLVAESGLKSLAELRAARDAGADAVLVGESLLRDADPGRALRRLMGEDGGSP</sequence>
<evidence type="ECO:0000256" key="6">
    <source>
        <dbReference type="ARBA" id="ARBA00023141"/>
    </source>
</evidence>
<evidence type="ECO:0000256" key="5">
    <source>
        <dbReference type="ARBA" id="ARBA00022822"/>
    </source>
</evidence>
<dbReference type="Pfam" id="PF00218">
    <property type="entry name" value="IGPS"/>
    <property type="match status" value="1"/>
</dbReference>
<dbReference type="UniPathway" id="UPA00035">
    <property type="reaction ID" value="UER00043"/>
</dbReference>
<dbReference type="PROSITE" id="PS00614">
    <property type="entry name" value="IGPS"/>
    <property type="match status" value="1"/>
</dbReference>
<dbReference type="eggNOG" id="COG0134">
    <property type="taxonomic scope" value="Bacteria"/>
</dbReference>
<dbReference type="GO" id="GO:0004425">
    <property type="term" value="F:indole-3-glycerol-phosphate synthase activity"/>
    <property type="evidence" value="ECO:0007669"/>
    <property type="project" value="UniProtKB-UniRule"/>
</dbReference>
<dbReference type="PANTHER" id="PTHR22854">
    <property type="entry name" value="TRYPTOPHAN BIOSYNTHESIS PROTEIN"/>
    <property type="match status" value="1"/>
</dbReference>
<keyword evidence="3 8" id="KW-0028">Amino-acid biosynthesis</keyword>
<dbReference type="InterPro" id="IPR013785">
    <property type="entry name" value="Aldolase_TIM"/>
</dbReference>
<dbReference type="CDD" id="cd00331">
    <property type="entry name" value="IGPS"/>
    <property type="match status" value="1"/>
</dbReference>
<evidence type="ECO:0000256" key="7">
    <source>
        <dbReference type="ARBA" id="ARBA00023239"/>
    </source>
</evidence>
<comment type="catalytic activity">
    <reaction evidence="1 8">
        <text>1-(2-carboxyphenylamino)-1-deoxy-D-ribulose 5-phosphate + H(+) = (1S,2R)-1-C-(indol-3-yl)glycerol 3-phosphate + CO2 + H2O</text>
        <dbReference type="Rhea" id="RHEA:23476"/>
        <dbReference type="ChEBI" id="CHEBI:15377"/>
        <dbReference type="ChEBI" id="CHEBI:15378"/>
        <dbReference type="ChEBI" id="CHEBI:16526"/>
        <dbReference type="ChEBI" id="CHEBI:58613"/>
        <dbReference type="ChEBI" id="CHEBI:58866"/>
        <dbReference type="EC" id="4.1.1.48"/>
    </reaction>
</comment>
<dbReference type="PANTHER" id="PTHR22854:SF2">
    <property type="entry name" value="INDOLE-3-GLYCEROL-PHOSPHATE SYNTHASE"/>
    <property type="match status" value="1"/>
</dbReference>
<dbReference type="Proteomes" id="UP000011131">
    <property type="component" value="Chromosome"/>
</dbReference>
<keyword evidence="7 8" id="KW-0456">Lyase</keyword>
<evidence type="ECO:0000313" key="11">
    <source>
        <dbReference type="EMBL" id="AGC47960.1"/>
    </source>
</evidence>
<keyword evidence="6 8" id="KW-0057">Aromatic amino acid biosynthesis</keyword>
<gene>
    <name evidence="8" type="primary">trpC</name>
    <name evidence="11" type="ordered locus">MYSTI_06687</name>
</gene>
<keyword evidence="5 8" id="KW-0822">Tryptophan biosynthesis</keyword>
<evidence type="ECO:0000313" key="12">
    <source>
        <dbReference type="Proteomes" id="UP000011131"/>
    </source>
</evidence>
<dbReference type="EMBL" id="CP004025">
    <property type="protein sequence ID" value="AGC47960.1"/>
    <property type="molecule type" value="Genomic_DNA"/>
</dbReference>
<dbReference type="KEGG" id="msd:MYSTI_06687"/>
<dbReference type="InterPro" id="IPR011060">
    <property type="entry name" value="RibuloseP-bd_barrel"/>
</dbReference>
<dbReference type="GO" id="GO:0000162">
    <property type="term" value="P:L-tryptophan biosynthetic process"/>
    <property type="evidence" value="ECO:0007669"/>
    <property type="project" value="UniProtKB-UniRule"/>
</dbReference>
<protein>
    <recommendedName>
        <fullName evidence="8">Indole-3-glycerol phosphate synthase</fullName>
        <shortName evidence="8">IGPS</shortName>
        <ecNumber evidence="8">4.1.1.48</ecNumber>
    </recommendedName>
</protein>
<name>L7UJA4_MYXSD</name>
<dbReference type="InterPro" id="IPR013798">
    <property type="entry name" value="Indole-3-glycerol_P_synth_dom"/>
</dbReference>
<evidence type="ECO:0000256" key="2">
    <source>
        <dbReference type="ARBA" id="ARBA00004696"/>
    </source>
</evidence>
<evidence type="ECO:0000256" key="4">
    <source>
        <dbReference type="ARBA" id="ARBA00022793"/>
    </source>
</evidence>
<dbReference type="HAMAP" id="MF_00134_B">
    <property type="entry name" value="IGPS_B"/>
    <property type="match status" value="1"/>
</dbReference>
<evidence type="ECO:0000256" key="9">
    <source>
        <dbReference type="SAM" id="MobiDB-lite"/>
    </source>
</evidence>
<evidence type="ECO:0000259" key="10">
    <source>
        <dbReference type="Pfam" id="PF00218"/>
    </source>
</evidence>
<dbReference type="HOGENOM" id="CLU_034247_0_0_7"/>
<dbReference type="EC" id="4.1.1.48" evidence="8"/>
<evidence type="ECO:0000256" key="8">
    <source>
        <dbReference type="HAMAP-Rule" id="MF_00134"/>
    </source>
</evidence>
<dbReference type="InterPro" id="IPR045186">
    <property type="entry name" value="Indole-3-glycerol_P_synth"/>
</dbReference>
<feature type="domain" description="Indole-3-glycerol phosphate synthase" evidence="10">
    <location>
        <begin position="23"/>
        <end position="265"/>
    </location>
</feature>